<organism evidence="3 4">
    <name type="scientific">Orbilia javanica</name>
    <dbReference type="NCBI Taxonomy" id="47235"/>
    <lineage>
        <taxon>Eukaryota</taxon>
        <taxon>Fungi</taxon>
        <taxon>Dikarya</taxon>
        <taxon>Ascomycota</taxon>
        <taxon>Pezizomycotina</taxon>
        <taxon>Orbiliomycetes</taxon>
        <taxon>Orbiliales</taxon>
        <taxon>Orbiliaceae</taxon>
        <taxon>Orbilia</taxon>
    </lineage>
</organism>
<evidence type="ECO:0000313" key="3">
    <source>
        <dbReference type="EMBL" id="KAK6336901.1"/>
    </source>
</evidence>
<reference evidence="3 4" key="1">
    <citation type="submission" date="2019-10" db="EMBL/GenBank/DDBJ databases">
        <authorList>
            <person name="Palmer J.M."/>
        </authorList>
    </citation>
    <scope>NUCLEOTIDE SEQUENCE [LARGE SCALE GENOMIC DNA]</scope>
    <source>
        <strain evidence="3 4">TWF718</strain>
    </source>
</reference>
<name>A0AAN8MZM0_9PEZI</name>
<sequence>MPSKKPVEHSIPASVSERSRRNLNFERRDSKIEGESVDTKALQVHLQGETTGSFLLDTRPWNDNHREPTPAPHRKFQRPAYITGNIWDWSPGGARKRARDPWAQRRCARAVQRNSCFGNEKAIRMVEDARRVSTKRRRIALSEAIISIEQRSGKLRALKAELEAERARLVAVLRSSAV</sequence>
<keyword evidence="1" id="KW-0175">Coiled coil</keyword>
<comment type="caution">
    <text evidence="3">The sequence shown here is derived from an EMBL/GenBank/DDBJ whole genome shotgun (WGS) entry which is preliminary data.</text>
</comment>
<dbReference type="EMBL" id="JAVHNR010000007">
    <property type="protein sequence ID" value="KAK6336901.1"/>
    <property type="molecule type" value="Genomic_DNA"/>
</dbReference>
<feature type="region of interest" description="Disordered" evidence="2">
    <location>
        <begin position="1"/>
        <end position="36"/>
    </location>
</feature>
<keyword evidence="4" id="KW-1185">Reference proteome</keyword>
<evidence type="ECO:0000313" key="4">
    <source>
        <dbReference type="Proteomes" id="UP001313282"/>
    </source>
</evidence>
<feature type="compositionally biased region" description="Basic and acidic residues" evidence="2">
    <location>
        <begin position="17"/>
        <end position="36"/>
    </location>
</feature>
<proteinExistence type="predicted"/>
<protein>
    <submittedName>
        <fullName evidence="3">Uncharacterized protein</fullName>
    </submittedName>
</protein>
<accession>A0AAN8MZM0</accession>
<dbReference type="AlphaFoldDB" id="A0AAN8MZM0"/>
<evidence type="ECO:0000256" key="2">
    <source>
        <dbReference type="SAM" id="MobiDB-lite"/>
    </source>
</evidence>
<dbReference type="Proteomes" id="UP001313282">
    <property type="component" value="Unassembled WGS sequence"/>
</dbReference>
<gene>
    <name evidence="3" type="ORF">TWF718_009689</name>
</gene>
<feature type="coiled-coil region" evidence="1">
    <location>
        <begin position="145"/>
        <end position="175"/>
    </location>
</feature>
<evidence type="ECO:0000256" key="1">
    <source>
        <dbReference type="SAM" id="Coils"/>
    </source>
</evidence>